<dbReference type="AlphaFoldDB" id="A0A4R8WC58"/>
<name>A0A4R8WC58_9MICO</name>
<dbReference type="Proteomes" id="UP000297643">
    <property type="component" value="Unassembled WGS sequence"/>
</dbReference>
<organism evidence="1 2">
    <name type="scientific">Cryobacterium mannosilyticum</name>
    <dbReference type="NCBI Taxonomy" id="1259190"/>
    <lineage>
        <taxon>Bacteria</taxon>
        <taxon>Bacillati</taxon>
        <taxon>Actinomycetota</taxon>
        <taxon>Actinomycetes</taxon>
        <taxon>Micrococcales</taxon>
        <taxon>Microbacteriaceae</taxon>
        <taxon>Cryobacterium</taxon>
    </lineage>
</organism>
<accession>A0A4R8WC58</accession>
<sequence length="78" mass="8465">MTELILPAAILLASVTLTYLFCVRPMLKGHCAHGHPAESMDRLASSTTEATELTRLRAELATLRVTPLNRTDGTSTRA</sequence>
<protein>
    <submittedName>
        <fullName evidence="1">Uncharacterized protein</fullName>
    </submittedName>
</protein>
<gene>
    <name evidence="1" type="ORF">E3O32_03755</name>
</gene>
<evidence type="ECO:0000313" key="1">
    <source>
        <dbReference type="EMBL" id="TFC06826.1"/>
    </source>
</evidence>
<comment type="caution">
    <text evidence="1">The sequence shown here is derived from an EMBL/GenBank/DDBJ whole genome shotgun (WGS) entry which is preliminary data.</text>
</comment>
<proteinExistence type="predicted"/>
<reference evidence="1 2" key="1">
    <citation type="submission" date="2019-03" db="EMBL/GenBank/DDBJ databases">
        <title>Genomics of glacier-inhabiting Cryobacterium strains.</title>
        <authorList>
            <person name="Liu Q."/>
            <person name="Xin Y.-H."/>
        </authorList>
    </citation>
    <scope>NUCLEOTIDE SEQUENCE [LARGE SCALE GENOMIC DNA]</scope>
    <source>
        <strain evidence="1 2">RHLT2-21</strain>
    </source>
</reference>
<keyword evidence="2" id="KW-1185">Reference proteome</keyword>
<evidence type="ECO:0000313" key="2">
    <source>
        <dbReference type="Proteomes" id="UP000297643"/>
    </source>
</evidence>
<dbReference type="RefSeq" id="WP_134507143.1">
    <property type="nucleotide sequence ID" value="NZ_SOFM01000009.1"/>
</dbReference>
<dbReference type="EMBL" id="SOFM01000009">
    <property type="protein sequence ID" value="TFC06826.1"/>
    <property type="molecule type" value="Genomic_DNA"/>
</dbReference>